<dbReference type="SUPFAM" id="SSF48452">
    <property type="entry name" value="TPR-like"/>
    <property type="match status" value="1"/>
</dbReference>
<sequence length="420" mass="46726">MGNPQLKETTRSALRAAEEGDPERGVKLERALETDPYNGALIIQHAVARVDSGDRDPFAHLTDIIRRAPDWVDGHAALARLRWETGDRENFLFDLEQALGQQPKNPALWNLYIDLLAAVERFEEAADGARAAINAGFADPVLQLIEAMHAGSAGDHRRAMQLFAELPDQLTGRAVNEARQHMRMNQLDRASVLLDQAREENPEDLTAWALTELIWRSRKDPRHDWLFRNGGLISFAPVGLDDTELEDLTALLEKLHASQYQPVGQSVRNGTQTRGNLQRNRNPLLVHLFNRLQSAVDTWFATLPDPDPAHPLLKHRQSAIRITGGWSIRATAGGYHTSHLHPGGKISSACYISIPELNDKERAGHLQLGHPPKDIPMALEPVHMIKPRAGHLALFPSFLYHGTVPFSCSGQRMTVAFDAA</sequence>
<dbReference type="Pfam" id="PF13759">
    <property type="entry name" value="2OG-FeII_Oxy_5"/>
    <property type="match status" value="1"/>
</dbReference>
<reference evidence="3" key="1">
    <citation type="submission" date="2016-11" db="EMBL/GenBank/DDBJ databases">
        <authorList>
            <person name="Varghese N."/>
            <person name="Submissions S."/>
        </authorList>
    </citation>
    <scope>NUCLEOTIDE SEQUENCE [LARGE SCALE GENOMIC DNA]</scope>
    <source>
        <strain evidence="3">DSM 22363</strain>
    </source>
</reference>
<evidence type="ECO:0000256" key="1">
    <source>
        <dbReference type="SAM" id="MobiDB-lite"/>
    </source>
</evidence>
<proteinExistence type="predicted"/>
<accession>A0A1N6CM15</accession>
<dbReference type="EMBL" id="FSQW01000001">
    <property type="protein sequence ID" value="SIN59591.1"/>
    <property type="molecule type" value="Genomic_DNA"/>
</dbReference>
<name>A0A1N6CM15_9SPHN</name>
<dbReference type="Gene3D" id="2.60.120.620">
    <property type="entry name" value="q2cbj1_9rhob like domain"/>
    <property type="match status" value="1"/>
</dbReference>
<dbReference type="AlphaFoldDB" id="A0A1N6CM15"/>
<dbReference type="InterPro" id="IPR011990">
    <property type="entry name" value="TPR-like_helical_dom_sf"/>
</dbReference>
<gene>
    <name evidence="2" type="ORF">SAMN02745824_0119</name>
</gene>
<dbReference type="Proteomes" id="UP000185192">
    <property type="component" value="Unassembled WGS sequence"/>
</dbReference>
<keyword evidence="3" id="KW-1185">Reference proteome</keyword>
<organism evidence="2 3">
    <name type="scientific">Parasphingorhabdus marina DSM 22363</name>
    <dbReference type="NCBI Taxonomy" id="1123272"/>
    <lineage>
        <taxon>Bacteria</taxon>
        <taxon>Pseudomonadati</taxon>
        <taxon>Pseudomonadota</taxon>
        <taxon>Alphaproteobacteria</taxon>
        <taxon>Sphingomonadales</taxon>
        <taxon>Sphingomonadaceae</taxon>
        <taxon>Parasphingorhabdus</taxon>
    </lineage>
</organism>
<feature type="region of interest" description="Disordered" evidence="1">
    <location>
        <begin position="1"/>
        <end position="25"/>
    </location>
</feature>
<dbReference type="Gene3D" id="1.25.40.10">
    <property type="entry name" value="Tetratricopeptide repeat domain"/>
    <property type="match status" value="1"/>
</dbReference>
<evidence type="ECO:0000313" key="3">
    <source>
        <dbReference type="Proteomes" id="UP000185192"/>
    </source>
</evidence>
<evidence type="ECO:0008006" key="4">
    <source>
        <dbReference type="Google" id="ProtNLM"/>
    </source>
</evidence>
<dbReference type="STRING" id="1123272.SAMN02745824_0119"/>
<dbReference type="InterPro" id="IPR012668">
    <property type="entry name" value="CHP02466"/>
</dbReference>
<evidence type="ECO:0000313" key="2">
    <source>
        <dbReference type="EMBL" id="SIN59591.1"/>
    </source>
</evidence>
<feature type="compositionally biased region" description="Basic and acidic residues" evidence="1">
    <location>
        <begin position="16"/>
        <end position="25"/>
    </location>
</feature>
<protein>
    <recommendedName>
        <fullName evidence="4">2OG-Fe(II) oxygenase</fullName>
    </recommendedName>
</protein>